<dbReference type="Pfam" id="PF14643">
    <property type="entry name" value="DUF4455"/>
    <property type="match status" value="1"/>
</dbReference>
<evidence type="ECO:0000259" key="1">
    <source>
        <dbReference type="Pfam" id="PF14643"/>
    </source>
</evidence>
<dbReference type="EMBL" id="HACG01011767">
    <property type="protein sequence ID" value="CEK58632.1"/>
    <property type="molecule type" value="Transcribed_RNA"/>
</dbReference>
<reference evidence="2" key="1">
    <citation type="submission" date="2014-12" db="EMBL/GenBank/DDBJ databases">
        <title>Insight into the proteome of Arion vulgaris.</title>
        <authorList>
            <person name="Aradska J."/>
            <person name="Bulat T."/>
            <person name="Smidak R."/>
            <person name="Sarate P."/>
            <person name="Gangsoo J."/>
            <person name="Sialana F."/>
            <person name="Bilban M."/>
            <person name="Lubec G."/>
        </authorList>
    </citation>
    <scope>NUCLEOTIDE SEQUENCE</scope>
    <source>
        <tissue evidence="2">Skin</tissue>
    </source>
</reference>
<dbReference type="AlphaFoldDB" id="A0A0B6YR54"/>
<gene>
    <name evidence="2" type="primary">ORF33728</name>
</gene>
<accession>A0A0B6YR54</accession>
<organism evidence="2">
    <name type="scientific">Arion vulgaris</name>
    <dbReference type="NCBI Taxonomy" id="1028688"/>
    <lineage>
        <taxon>Eukaryota</taxon>
        <taxon>Metazoa</taxon>
        <taxon>Spiralia</taxon>
        <taxon>Lophotrochozoa</taxon>
        <taxon>Mollusca</taxon>
        <taxon>Gastropoda</taxon>
        <taxon>Heterobranchia</taxon>
        <taxon>Euthyneura</taxon>
        <taxon>Panpulmonata</taxon>
        <taxon>Eupulmonata</taxon>
        <taxon>Stylommatophora</taxon>
        <taxon>Helicina</taxon>
        <taxon>Arionoidea</taxon>
        <taxon>Arionidae</taxon>
        <taxon>Arion</taxon>
    </lineage>
</organism>
<feature type="non-terminal residue" evidence="2">
    <location>
        <position position="1"/>
    </location>
</feature>
<proteinExistence type="predicted"/>
<name>A0A0B6YR54_9EUPU</name>
<feature type="domain" description="DUF4455" evidence="1">
    <location>
        <begin position="3"/>
        <end position="57"/>
    </location>
</feature>
<sequence length="230" mass="26320">DSLLKALTMLVKIKDSYEDFHDLQTHVVKEYPAMVKGELDEYVDAVCRYFSVSRVVAEVVQEEDSEKEETDVEMKKLETNDSSIDNVVTQSDKDNVVTQSDKDNVVTRSISLEYQTPLLEKEIIYSHKGTGYYVLPDDIIETMNERDGEDEDVIVNVDQAFQADEGEPDKSWEDQASNMPDFIQSINIPTSLILEIKKAIRMRFLDHLDDWSQQAILRANSVVTAKCEEL</sequence>
<dbReference type="InterPro" id="IPR028089">
    <property type="entry name" value="DUF4455"/>
</dbReference>
<evidence type="ECO:0000313" key="2">
    <source>
        <dbReference type="EMBL" id="CEK58632.1"/>
    </source>
</evidence>
<feature type="non-terminal residue" evidence="2">
    <location>
        <position position="230"/>
    </location>
</feature>
<protein>
    <recommendedName>
        <fullName evidence="1">DUF4455 domain-containing protein</fullName>
    </recommendedName>
</protein>